<feature type="binding site" evidence="8">
    <location>
        <position position="247"/>
    </location>
    <ligand>
        <name>Mg(2+)</name>
        <dbReference type="ChEBI" id="CHEBI:18420"/>
    </ligand>
</feature>
<evidence type="ECO:0000256" key="6">
    <source>
        <dbReference type="ARBA" id="ARBA00022840"/>
    </source>
</evidence>
<feature type="binding site" evidence="8">
    <location>
        <position position="119"/>
    </location>
    <ligand>
        <name>ATP</name>
        <dbReference type="ChEBI" id="CHEBI:30616"/>
    </ligand>
</feature>
<dbReference type="EC" id="2.7.7.108" evidence="8"/>
<evidence type="ECO:0000313" key="9">
    <source>
        <dbReference type="EMBL" id="UOQ61438.1"/>
    </source>
</evidence>
<comment type="catalytic activity">
    <reaction evidence="8">
        <text>L-seryl-[protein] + UTP = O-(5'-uridylyl)-L-seryl-[protein] + diphosphate</text>
        <dbReference type="Rhea" id="RHEA:64604"/>
        <dbReference type="Rhea" id="RHEA-COMP:9863"/>
        <dbReference type="Rhea" id="RHEA-COMP:16635"/>
        <dbReference type="ChEBI" id="CHEBI:29999"/>
        <dbReference type="ChEBI" id="CHEBI:33019"/>
        <dbReference type="ChEBI" id="CHEBI:46398"/>
        <dbReference type="ChEBI" id="CHEBI:156051"/>
    </reaction>
</comment>
<evidence type="ECO:0000313" key="10">
    <source>
        <dbReference type="Proteomes" id="UP000831775"/>
    </source>
</evidence>
<keyword evidence="2 8" id="KW-0808">Transferase</keyword>
<comment type="catalytic activity">
    <reaction evidence="8">
        <text>L-histidyl-[protein] + UTP = N(tele)-(5'-uridylyl)-L-histidyl-[protein] + diphosphate</text>
        <dbReference type="Rhea" id="RHEA:83891"/>
        <dbReference type="Rhea" id="RHEA-COMP:9745"/>
        <dbReference type="Rhea" id="RHEA-COMP:20239"/>
        <dbReference type="ChEBI" id="CHEBI:29979"/>
        <dbReference type="ChEBI" id="CHEBI:33019"/>
        <dbReference type="ChEBI" id="CHEBI:46398"/>
        <dbReference type="ChEBI" id="CHEBI:233474"/>
    </reaction>
</comment>
<comment type="similarity">
    <text evidence="1 8">Belongs to the SELO family.</text>
</comment>
<comment type="function">
    <text evidence="8">Nucleotidyltransferase involved in the post-translational modification of proteins. It can catalyze the addition of adenosine monophosphate (AMP) or uridine monophosphate (UMP) to a protein, resulting in modifications known as AMPylation and UMPylation.</text>
</comment>
<comment type="catalytic activity">
    <reaction evidence="8">
        <text>L-threonyl-[protein] + ATP = 3-O-(5'-adenylyl)-L-threonyl-[protein] + diphosphate</text>
        <dbReference type="Rhea" id="RHEA:54292"/>
        <dbReference type="Rhea" id="RHEA-COMP:11060"/>
        <dbReference type="Rhea" id="RHEA-COMP:13847"/>
        <dbReference type="ChEBI" id="CHEBI:30013"/>
        <dbReference type="ChEBI" id="CHEBI:30616"/>
        <dbReference type="ChEBI" id="CHEBI:33019"/>
        <dbReference type="ChEBI" id="CHEBI:138113"/>
        <dbReference type="EC" id="2.7.7.108"/>
    </reaction>
</comment>
<feature type="active site" description="Proton acceptor" evidence="8">
    <location>
        <position position="246"/>
    </location>
</feature>
<evidence type="ECO:0000256" key="4">
    <source>
        <dbReference type="ARBA" id="ARBA00022723"/>
    </source>
</evidence>
<comment type="catalytic activity">
    <reaction evidence="8">
        <text>L-tyrosyl-[protein] + ATP = O-(5'-adenylyl)-L-tyrosyl-[protein] + diphosphate</text>
        <dbReference type="Rhea" id="RHEA:54288"/>
        <dbReference type="Rhea" id="RHEA-COMP:10136"/>
        <dbReference type="Rhea" id="RHEA-COMP:13846"/>
        <dbReference type="ChEBI" id="CHEBI:30616"/>
        <dbReference type="ChEBI" id="CHEBI:33019"/>
        <dbReference type="ChEBI" id="CHEBI:46858"/>
        <dbReference type="ChEBI" id="CHEBI:83624"/>
        <dbReference type="EC" id="2.7.7.108"/>
    </reaction>
</comment>
<dbReference type="InterPro" id="IPR003846">
    <property type="entry name" value="SelO"/>
</dbReference>
<feature type="binding site" evidence="8">
    <location>
        <position position="177"/>
    </location>
    <ligand>
        <name>ATP</name>
        <dbReference type="ChEBI" id="CHEBI:30616"/>
    </ligand>
</feature>
<evidence type="ECO:0000256" key="7">
    <source>
        <dbReference type="ARBA" id="ARBA00022842"/>
    </source>
</evidence>
<comment type="cofactor">
    <cofactor evidence="8">
        <name>Mg(2+)</name>
        <dbReference type="ChEBI" id="CHEBI:18420"/>
    </cofactor>
    <cofactor evidence="8">
        <name>Mn(2+)</name>
        <dbReference type="ChEBI" id="CHEBI:29035"/>
    </cofactor>
</comment>
<feature type="binding site" evidence="8">
    <location>
        <position position="256"/>
    </location>
    <ligand>
        <name>Mg(2+)</name>
        <dbReference type="ChEBI" id="CHEBI:18420"/>
    </ligand>
</feature>
<proteinExistence type="inferred from homology"/>
<feature type="binding site" evidence="8">
    <location>
        <position position="108"/>
    </location>
    <ligand>
        <name>ATP</name>
        <dbReference type="ChEBI" id="CHEBI:30616"/>
    </ligand>
</feature>
<keyword evidence="10" id="KW-1185">Reference proteome</keyword>
<keyword evidence="8" id="KW-0464">Manganese</keyword>
<feature type="binding site" evidence="8">
    <location>
        <position position="85"/>
    </location>
    <ligand>
        <name>ATP</name>
        <dbReference type="ChEBI" id="CHEBI:30616"/>
    </ligand>
</feature>
<evidence type="ECO:0000256" key="5">
    <source>
        <dbReference type="ARBA" id="ARBA00022741"/>
    </source>
</evidence>
<dbReference type="EC" id="2.7.7.-" evidence="8"/>
<protein>
    <recommendedName>
        <fullName evidence="8">Protein nucleotidyltransferase YdiU</fullName>
        <ecNumber evidence="8">2.7.7.-</ecNumber>
    </recommendedName>
    <alternativeName>
        <fullName evidence="8">Protein adenylyltransferase YdiU</fullName>
        <ecNumber evidence="8">2.7.7.108</ecNumber>
    </alternativeName>
    <alternativeName>
        <fullName evidence="8">Protein uridylyltransferase YdiU</fullName>
        <ecNumber evidence="8">2.7.7.-</ecNumber>
    </alternativeName>
</protein>
<feature type="binding site" evidence="8">
    <location>
        <position position="88"/>
    </location>
    <ligand>
        <name>ATP</name>
        <dbReference type="ChEBI" id="CHEBI:30616"/>
    </ligand>
</feature>
<reference evidence="9 10" key="1">
    <citation type="submission" date="2022-04" db="EMBL/GenBank/DDBJ databases">
        <title>Leucobacter sp. isolated from rhizosphere of onion.</title>
        <authorList>
            <person name="Won M."/>
            <person name="Lee C.-M."/>
            <person name="Woen H.-Y."/>
            <person name="Kwon S.-W."/>
        </authorList>
    </citation>
    <scope>NUCLEOTIDE SEQUENCE [LARGE SCALE GENOMIC DNA]</scope>
    <source>
        <strain evidence="9 10">H25R-14</strain>
    </source>
</reference>
<comment type="catalytic activity">
    <reaction evidence="8">
        <text>L-seryl-[protein] + ATP = 3-O-(5'-adenylyl)-L-seryl-[protein] + diphosphate</text>
        <dbReference type="Rhea" id="RHEA:58120"/>
        <dbReference type="Rhea" id="RHEA-COMP:9863"/>
        <dbReference type="Rhea" id="RHEA-COMP:15073"/>
        <dbReference type="ChEBI" id="CHEBI:29999"/>
        <dbReference type="ChEBI" id="CHEBI:30616"/>
        <dbReference type="ChEBI" id="CHEBI:33019"/>
        <dbReference type="ChEBI" id="CHEBI:142516"/>
        <dbReference type="EC" id="2.7.7.108"/>
    </reaction>
</comment>
<evidence type="ECO:0000256" key="2">
    <source>
        <dbReference type="ARBA" id="ARBA00022679"/>
    </source>
</evidence>
<dbReference type="PANTHER" id="PTHR32057">
    <property type="entry name" value="PROTEIN ADENYLYLTRANSFERASE SELO, MITOCHONDRIAL"/>
    <property type="match status" value="1"/>
</dbReference>
<evidence type="ECO:0000256" key="3">
    <source>
        <dbReference type="ARBA" id="ARBA00022695"/>
    </source>
</evidence>
<dbReference type="Proteomes" id="UP000831775">
    <property type="component" value="Chromosome"/>
</dbReference>
<evidence type="ECO:0000256" key="1">
    <source>
        <dbReference type="ARBA" id="ARBA00009747"/>
    </source>
</evidence>
<evidence type="ECO:0000256" key="8">
    <source>
        <dbReference type="HAMAP-Rule" id="MF_00692"/>
    </source>
</evidence>
<gene>
    <name evidence="8" type="primary">ydiU</name>
    <name evidence="8" type="synonym">selO</name>
    <name evidence="9" type="ORF">MUN76_05560</name>
</gene>
<dbReference type="PANTHER" id="PTHR32057:SF14">
    <property type="entry name" value="PROTEIN ADENYLYLTRANSFERASE SELO, MITOCHONDRIAL"/>
    <property type="match status" value="1"/>
</dbReference>
<dbReference type="HAMAP" id="MF_00692">
    <property type="entry name" value="SelO"/>
    <property type="match status" value="1"/>
</dbReference>
<dbReference type="RefSeq" id="WP_244687895.1">
    <property type="nucleotide sequence ID" value="NZ_CP095043.1"/>
</dbReference>
<name>A0ABY4FYS4_9MICO</name>
<sequence>MYPLSDDFARLLPELSVPWQAEAPLQPELLMLSEPLARDLGFDPVALRSDRGIRFLLGTELDDAAHPVAQLYAGHQFGSYVSRLGDGRALLLGERRGSDGRLRDLHLKGSGKTPLARADGRAAVGPMLRESLMGEAMHALGVPTTRALAVIATGRRVIRDDALPGAVLVRVADSHLRVGTFQYARSTGDLELLRRLVDFAVARHVPEAVEAPDPALALLRHVVAAQARLVASWMLLGFVHGVLNTDNVTISGQTIDYGPCAFIDAYDPAAVFSSIDHAGRYAFGTQPAITLWNLTRLAEMLLPLLSEDESAATALATEVLEGFAPAYEAAWIAGMAAKLGLSGADGSGHASGEVAELAGEFLGALQRHRLDFTSSFRALGGIARGGAARFGEHSAADLGLDEWVARWLDLTPDAERMDAVNPIYIPRNHLVDEALDAASDGDLSLVERLAGVLARPFEERAGLERYAAGPPEGAPPHRTFCGT</sequence>
<comment type="catalytic activity">
    <reaction evidence="8">
        <text>L-tyrosyl-[protein] + UTP = O-(5'-uridylyl)-L-tyrosyl-[protein] + diphosphate</text>
        <dbReference type="Rhea" id="RHEA:83887"/>
        <dbReference type="Rhea" id="RHEA-COMP:10136"/>
        <dbReference type="Rhea" id="RHEA-COMP:20238"/>
        <dbReference type="ChEBI" id="CHEBI:33019"/>
        <dbReference type="ChEBI" id="CHEBI:46398"/>
        <dbReference type="ChEBI" id="CHEBI:46858"/>
        <dbReference type="ChEBI" id="CHEBI:90602"/>
    </reaction>
</comment>
<keyword evidence="6 8" id="KW-0067">ATP-binding</keyword>
<keyword evidence="7 8" id="KW-0460">Magnesium</keyword>
<feature type="binding site" evidence="8">
    <location>
        <position position="256"/>
    </location>
    <ligand>
        <name>ATP</name>
        <dbReference type="ChEBI" id="CHEBI:30616"/>
    </ligand>
</feature>
<feature type="binding site" evidence="8">
    <location>
        <position position="120"/>
    </location>
    <ligand>
        <name>ATP</name>
        <dbReference type="ChEBI" id="CHEBI:30616"/>
    </ligand>
</feature>
<feature type="binding site" evidence="8">
    <location>
        <position position="170"/>
    </location>
    <ligand>
        <name>ATP</name>
        <dbReference type="ChEBI" id="CHEBI:30616"/>
    </ligand>
</feature>
<organism evidence="9 10">
    <name type="scientific">Leucobacter rhizosphaerae</name>
    <dbReference type="NCBI Taxonomy" id="2932245"/>
    <lineage>
        <taxon>Bacteria</taxon>
        <taxon>Bacillati</taxon>
        <taxon>Actinomycetota</taxon>
        <taxon>Actinomycetes</taxon>
        <taxon>Micrococcales</taxon>
        <taxon>Microbacteriaceae</taxon>
        <taxon>Leucobacter</taxon>
    </lineage>
</organism>
<keyword evidence="3 8" id="KW-0548">Nucleotidyltransferase</keyword>
<dbReference type="Pfam" id="PF02696">
    <property type="entry name" value="SelO"/>
    <property type="match status" value="1"/>
</dbReference>
<keyword evidence="4 8" id="KW-0479">Metal-binding</keyword>
<accession>A0ABY4FYS4</accession>
<dbReference type="EMBL" id="CP095043">
    <property type="protein sequence ID" value="UOQ61438.1"/>
    <property type="molecule type" value="Genomic_DNA"/>
</dbReference>
<feature type="binding site" evidence="8">
    <location>
        <position position="87"/>
    </location>
    <ligand>
        <name>ATP</name>
        <dbReference type="ChEBI" id="CHEBI:30616"/>
    </ligand>
</feature>
<dbReference type="NCBIfam" id="NF000658">
    <property type="entry name" value="PRK00029.1"/>
    <property type="match status" value="1"/>
</dbReference>
<keyword evidence="5 8" id="KW-0547">Nucleotide-binding</keyword>